<evidence type="ECO:0000313" key="5">
    <source>
        <dbReference type="EMBL" id="MFC0050135.1"/>
    </source>
</evidence>
<organism evidence="5 6">
    <name type="scientific">Rheinheimera tilapiae</name>
    <dbReference type="NCBI Taxonomy" id="875043"/>
    <lineage>
        <taxon>Bacteria</taxon>
        <taxon>Pseudomonadati</taxon>
        <taxon>Pseudomonadota</taxon>
        <taxon>Gammaproteobacteria</taxon>
        <taxon>Chromatiales</taxon>
        <taxon>Chromatiaceae</taxon>
        <taxon>Rheinheimera</taxon>
    </lineage>
</organism>
<dbReference type="Gene3D" id="3.40.50.2000">
    <property type="entry name" value="Glycogen Phosphorylase B"/>
    <property type="match status" value="2"/>
</dbReference>
<dbReference type="EC" id="2.4.-.-" evidence="5"/>
<evidence type="ECO:0000259" key="3">
    <source>
        <dbReference type="Pfam" id="PF00534"/>
    </source>
</evidence>
<dbReference type="PANTHER" id="PTHR12526:SF510">
    <property type="entry name" value="D-INOSITOL 3-PHOSPHATE GLYCOSYLTRANSFERASE"/>
    <property type="match status" value="1"/>
</dbReference>
<dbReference type="Proteomes" id="UP001589813">
    <property type="component" value="Unassembled WGS sequence"/>
</dbReference>
<accession>A0ABV6BGZ5</accession>
<keyword evidence="1 5" id="KW-0328">Glycosyltransferase</keyword>
<keyword evidence="6" id="KW-1185">Reference proteome</keyword>
<dbReference type="InterPro" id="IPR028098">
    <property type="entry name" value="Glyco_trans_4-like_N"/>
</dbReference>
<evidence type="ECO:0000313" key="6">
    <source>
        <dbReference type="Proteomes" id="UP001589813"/>
    </source>
</evidence>
<dbReference type="SUPFAM" id="SSF53756">
    <property type="entry name" value="UDP-Glycosyltransferase/glycogen phosphorylase"/>
    <property type="match status" value="1"/>
</dbReference>
<comment type="caution">
    <text evidence="5">The sequence shown here is derived from an EMBL/GenBank/DDBJ whole genome shotgun (WGS) entry which is preliminary data.</text>
</comment>
<feature type="domain" description="Glycosyltransferase subfamily 4-like N-terminal" evidence="4">
    <location>
        <begin position="12"/>
        <end position="171"/>
    </location>
</feature>
<sequence>MKITFLVSSLQFGGAERVATTLCNAWAQRGHHVSLIATYSGTEPSYFKLDPAVQLSYLADPQSGLFGRSRRSLPRLYKLRQILAKQQPDIVVSFLPSANVMAILATIGLKLPVIVSERTDPEHYPQSWIWRFMCRHLYQYAALLTVQTEAVAAKVNRLFNHVDQVSVMPNPLPFPLPQLQKKAAGSRSTIISLGRLTEGKQTEHLVRAFTELAGRYPEWDLSIFGDGPQRVALEALIENNAYRSRILMHGDTRQPWVEMANADIFVMTSRFEGFPNALLEALGLGLPSVVYDCPSGPAEITEQGRIAALVPLNNQAELIVALEKFMATPPYRQAMGQLAAEVVHQKYGLDAIVEKWERLFQTVLFNSRN</sequence>
<keyword evidence="2 5" id="KW-0808">Transferase</keyword>
<feature type="domain" description="Glycosyl transferase family 1" evidence="3">
    <location>
        <begin position="185"/>
        <end position="339"/>
    </location>
</feature>
<protein>
    <submittedName>
        <fullName evidence="5">Glycosyltransferase family 4 protein</fullName>
        <ecNumber evidence="5">2.4.-.-</ecNumber>
    </submittedName>
</protein>
<dbReference type="EMBL" id="JBHLXP010000005">
    <property type="protein sequence ID" value="MFC0050135.1"/>
    <property type="molecule type" value="Genomic_DNA"/>
</dbReference>
<dbReference type="GO" id="GO:0016757">
    <property type="term" value="F:glycosyltransferase activity"/>
    <property type="evidence" value="ECO:0007669"/>
    <property type="project" value="UniProtKB-KW"/>
</dbReference>
<evidence type="ECO:0000256" key="1">
    <source>
        <dbReference type="ARBA" id="ARBA00022676"/>
    </source>
</evidence>
<dbReference type="InterPro" id="IPR001296">
    <property type="entry name" value="Glyco_trans_1"/>
</dbReference>
<dbReference type="PANTHER" id="PTHR12526">
    <property type="entry name" value="GLYCOSYLTRANSFERASE"/>
    <property type="match status" value="1"/>
</dbReference>
<name>A0ABV6BGZ5_9GAMM</name>
<dbReference type="Pfam" id="PF00534">
    <property type="entry name" value="Glycos_transf_1"/>
    <property type="match status" value="1"/>
</dbReference>
<gene>
    <name evidence="5" type="ORF">ACFFJP_17680</name>
</gene>
<reference evidence="5 6" key="1">
    <citation type="submission" date="2024-09" db="EMBL/GenBank/DDBJ databases">
        <authorList>
            <person name="Sun Q."/>
            <person name="Mori K."/>
        </authorList>
    </citation>
    <scope>NUCLEOTIDE SEQUENCE [LARGE SCALE GENOMIC DNA]</scope>
    <source>
        <strain evidence="5 6">KCTC 23315</strain>
    </source>
</reference>
<evidence type="ECO:0000256" key="2">
    <source>
        <dbReference type="ARBA" id="ARBA00022679"/>
    </source>
</evidence>
<dbReference type="RefSeq" id="WP_377247348.1">
    <property type="nucleotide sequence ID" value="NZ_JBHLXP010000005.1"/>
</dbReference>
<evidence type="ECO:0000259" key="4">
    <source>
        <dbReference type="Pfam" id="PF13439"/>
    </source>
</evidence>
<proteinExistence type="predicted"/>
<dbReference type="CDD" id="cd03820">
    <property type="entry name" value="GT4_AmsD-like"/>
    <property type="match status" value="1"/>
</dbReference>
<dbReference type="Pfam" id="PF13439">
    <property type="entry name" value="Glyco_transf_4"/>
    <property type="match status" value="1"/>
</dbReference>